<sequence length="137" mass="14637">MEPQSIGSIDVSVILGRFDDSDLDLVVKSQDIPLGITPGGVIGGGGTAGGFGITIKEASNADNVILWPAISMDNPDRRDAIYKATVEALNSAEKIEATKIGFFTLGLEVSRIPSWEIAEEIIKAINDYSKEETLLDK</sequence>
<feature type="non-terminal residue" evidence="1">
    <location>
        <position position="137"/>
    </location>
</feature>
<accession>X1H8M5</accession>
<protein>
    <recommendedName>
        <fullName evidence="2">Macro domain-containing protein</fullName>
    </recommendedName>
</protein>
<name>X1H8M5_9ZZZZ</name>
<dbReference type="Gene3D" id="3.40.220.10">
    <property type="entry name" value="Leucine Aminopeptidase, subunit E, domain 1"/>
    <property type="match status" value="1"/>
</dbReference>
<organism evidence="1">
    <name type="scientific">marine sediment metagenome</name>
    <dbReference type="NCBI Taxonomy" id="412755"/>
    <lineage>
        <taxon>unclassified sequences</taxon>
        <taxon>metagenomes</taxon>
        <taxon>ecological metagenomes</taxon>
    </lineage>
</organism>
<evidence type="ECO:0008006" key="2">
    <source>
        <dbReference type="Google" id="ProtNLM"/>
    </source>
</evidence>
<reference evidence="1" key="1">
    <citation type="journal article" date="2014" name="Front. Microbiol.">
        <title>High frequency of phylogenetically diverse reductive dehalogenase-homologous genes in deep subseafloor sedimentary metagenomes.</title>
        <authorList>
            <person name="Kawai M."/>
            <person name="Futagami T."/>
            <person name="Toyoda A."/>
            <person name="Takaki Y."/>
            <person name="Nishi S."/>
            <person name="Hori S."/>
            <person name="Arai W."/>
            <person name="Tsubouchi T."/>
            <person name="Morono Y."/>
            <person name="Uchiyama I."/>
            <person name="Ito T."/>
            <person name="Fujiyama A."/>
            <person name="Inagaki F."/>
            <person name="Takami H."/>
        </authorList>
    </citation>
    <scope>NUCLEOTIDE SEQUENCE</scope>
    <source>
        <strain evidence="1">Expedition CK06-06</strain>
    </source>
</reference>
<dbReference type="EMBL" id="BARU01013859">
    <property type="protein sequence ID" value="GAH41663.1"/>
    <property type="molecule type" value="Genomic_DNA"/>
</dbReference>
<dbReference type="AlphaFoldDB" id="X1H8M5"/>
<comment type="caution">
    <text evidence="1">The sequence shown here is derived from an EMBL/GenBank/DDBJ whole genome shotgun (WGS) entry which is preliminary data.</text>
</comment>
<evidence type="ECO:0000313" key="1">
    <source>
        <dbReference type="EMBL" id="GAH41663.1"/>
    </source>
</evidence>
<gene>
    <name evidence="1" type="ORF">S03H2_24783</name>
</gene>
<dbReference type="SUPFAM" id="SSF52949">
    <property type="entry name" value="Macro domain-like"/>
    <property type="match status" value="1"/>
</dbReference>
<dbReference type="InterPro" id="IPR043472">
    <property type="entry name" value="Macro_dom-like"/>
</dbReference>
<proteinExistence type="predicted"/>